<sequence length="78" mass="8705">MPVNVVPWRNEHYAISPHIPAGRVAVRPSYIPQNARSVDTEFWILPQAGEYRALAEGTLRYPTAKTGRAGRVKTIPHA</sequence>
<protein>
    <submittedName>
        <fullName evidence="1">Uncharacterized protein</fullName>
    </submittedName>
</protein>
<comment type="caution">
    <text evidence="1">The sequence shown here is derived from an EMBL/GenBank/DDBJ whole genome shotgun (WGS) entry which is preliminary data.</text>
</comment>
<dbReference type="Proteomes" id="UP000887116">
    <property type="component" value="Unassembled WGS sequence"/>
</dbReference>
<dbReference type="AlphaFoldDB" id="A0A8X6I0W8"/>
<keyword evidence="2" id="KW-1185">Reference proteome</keyword>
<reference evidence="1" key="1">
    <citation type="submission" date="2020-07" db="EMBL/GenBank/DDBJ databases">
        <title>Multicomponent nature underlies the extraordinary mechanical properties of spider dragline silk.</title>
        <authorList>
            <person name="Kono N."/>
            <person name="Nakamura H."/>
            <person name="Mori M."/>
            <person name="Yoshida Y."/>
            <person name="Ohtoshi R."/>
            <person name="Malay A.D."/>
            <person name="Moran D.A.P."/>
            <person name="Tomita M."/>
            <person name="Numata K."/>
            <person name="Arakawa K."/>
        </authorList>
    </citation>
    <scope>NUCLEOTIDE SEQUENCE</scope>
</reference>
<organism evidence="1 2">
    <name type="scientific">Trichonephila clavata</name>
    <name type="common">Joro spider</name>
    <name type="synonym">Nephila clavata</name>
    <dbReference type="NCBI Taxonomy" id="2740835"/>
    <lineage>
        <taxon>Eukaryota</taxon>
        <taxon>Metazoa</taxon>
        <taxon>Ecdysozoa</taxon>
        <taxon>Arthropoda</taxon>
        <taxon>Chelicerata</taxon>
        <taxon>Arachnida</taxon>
        <taxon>Araneae</taxon>
        <taxon>Araneomorphae</taxon>
        <taxon>Entelegynae</taxon>
        <taxon>Araneoidea</taxon>
        <taxon>Nephilidae</taxon>
        <taxon>Trichonephila</taxon>
    </lineage>
</organism>
<gene>
    <name evidence="1" type="ORF">TNCT_160783</name>
</gene>
<proteinExistence type="predicted"/>
<evidence type="ECO:0000313" key="1">
    <source>
        <dbReference type="EMBL" id="GFQ68850.1"/>
    </source>
</evidence>
<name>A0A8X6I0W8_TRICU</name>
<accession>A0A8X6I0W8</accession>
<evidence type="ECO:0000313" key="2">
    <source>
        <dbReference type="Proteomes" id="UP000887116"/>
    </source>
</evidence>
<dbReference type="EMBL" id="BMAO01010693">
    <property type="protein sequence ID" value="GFQ68850.1"/>
    <property type="molecule type" value="Genomic_DNA"/>
</dbReference>